<keyword evidence="2" id="KW-1185">Reference proteome</keyword>
<reference evidence="1 2" key="1">
    <citation type="journal article" date="2021" name="Appl. Environ. Microbiol.">
        <title>Genetic linkage and physical mapping for an oyster mushroom Pleurotus cornucopiae and QTL analysis for the trait cap color.</title>
        <authorList>
            <person name="Zhang Y."/>
            <person name="Gao W."/>
            <person name="Sonnenberg A."/>
            <person name="Chen Q."/>
            <person name="Zhang J."/>
            <person name="Huang C."/>
        </authorList>
    </citation>
    <scope>NUCLEOTIDE SEQUENCE [LARGE SCALE GENOMIC DNA]</scope>
    <source>
        <strain evidence="1">CCMSSC00406</strain>
    </source>
</reference>
<protein>
    <submittedName>
        <fullName evidence="1">Uncharacterized protein</fullName>
    </submittedName>
</protein>
<accession>A0ACB7IVA2</accession>
<name>A0ACB7IVA2_PLECO</name>
<sequence length="240" mass="26839">MYLVWNFLDEALKNNSLSPFAQSGYSTSTYNYGFWVDAGSFRQEHLPALARFESHRGSLRGGSILTGTPQDELIFFPMYTIPDRGWKWWRESDGPADFDFTKGSLFGGSPKAISWYTQTLYAQHDKYPAEGIFVGKDQTLINAIMFLHTNKVISIWVVQPPSYIPSPASLPSSSTSPQLTPNSNDADGVVTPLRPTPLEPLPPPDIRAPHVLRPRMVPRVLPRFARRAQSDARAVEKCPG</sequence>
<proteinExistence type="predicted"/>
<gene>
    <name evidence="1" type="ORF">CCMSSC00406_0010160</name>
</gene>
<dbReference type="Proteomes" id="UP000824881">
    <property type="component" value="Unassembled WGS sequence"/>
</dbReference>
<dbReference type="EMBL" id="WQMT02000007">
    <property type="protein sequence ID" value="KAG9221469.1"/>
    <property type="molecule type" value="Genomic_DNA"/>
</dbReference>
<comment type="caution">
    <text evidence="1">The sequence shown here is derived from an EMBL/GenBank/DDBJ whole genome shotgun (WGS) entry which is preliminary data.</text>
</comment>
<evidence type="ECO:0000313" key="1">
    <source>
        <dbReference type="EMBL" id="KAG9221469.1"/>
    </source>
</evidence>
<evidence type="ECO:0000313" key="2">
    <source>
        <dbReference type="Proteomes" id="UP000824881"/>
    </source>
</evidence>
<organism evidence="1 2">
    <name type="scientific">Pleurotus cornucopiae</name>
    <name type="common">Cornucopia mushroom</name>
    <dbReference type="NCBI Taxonomy" id="5321"/>
    <lineage>
        <taxon>Eukaryota</taxon>
        <taxon>Fungi</taxon>
        <taxon>Dikarya</taxon>
        <taxon>Basidiomycota</taxon>
        <taxon>Agaricomycotina</taxon>
        <taxon>Agaricomycetes</taxon>
        <taxon>Agaricomycetidae</taxon>
        <taxon>Agaricales</taxon>
        <taxon>Pleurotineae</taxon>
        <taxon>Pleurotaceae</taxon>
        <taxon>Pleurotus</taxon>
    </lineage>
</organism>